<feature type="compositionally biased region" description="Polar residues" evidence="1">
    <location>
        <begin position="1"/>
        <end position="12"/>
    </location>
</feature>
<protein>
    <submittedName>
        <fullName evidence="2">Uncharacterized protein</fullName>
    </submittedName>
</protein>
<keyword evidence="3" id="KW-1185">Reference proteome</keyword>
<evidence type="ECO:0000313" key="2">
    <source>
        <dbReference type="EMBL" id="KAL2717003.1"/>
    </source>
</evidence>
<name>A0ABD2A8Q2_VESSQ</name>
<evidence type="ECO:0000256" key="1">
    <source>
        <dbReference type="SAM" id="MobiDB-lite"/>
    </source>
</evidence>
<accession>A0ABD2A8Q2</accession>
<gene>
    <name evidence="2" type="ORF">V1478_012703</name>
</gene>
<reference evidence="2 3" key="1">
    <citation type="journal article" date="2024" name="Ann. Entomol. Soc. Am.">
        <title>Genomic analyses of the southern and eastern yellowjacket wasps (Hymenoptera: Vespidae) reveal evolutionary signatures of social life.</title>
        <authorList>
            <person name="Catto M.A."/>
            <person name="Caine P.B."/>
            <person name="Orr S.E."/>
            <person name="Hunt B.G."/>
            <person name="Goodisman M.A.D."/>
        </authorList>
    </citation>
    <scope>NUCLEOTIDE SEQUENCE [LARGE SCALE GENOMIC DNA]</scope>
    <source>
        <strain evidence="2">233</strain>
        <tissue evidence="2">Head and thorax</tissue>
    </source>
</reference>
<dbReference type="AlphaFoldDB" id="A0ABD2A8Q2"/>
<evidence type="ECO:0000313" key="3">
    <source>
        <dbReference type="Proteomes" id="UP001607302"/>
    </source>
</evidence>
<comment type="caution">
    <text evidence="2">The sequence shown here is derived from an EMBL/GenBank/DDBJ whole genome shotgun (WGS) entry which is preliminary data.</text>
</comment>
<dbReference type="EMBL" id="JAUDFV010000153">
    <property type="protein sequence ID" value="KAL2717003.1"/>
    <property type="molecule type" value="Genomic_DNA"/>
</dbReference>
<organism evidence="2 3">
    <name type="scientific">Vespula squamosa</name>
    <name type="common">Southern yellow jacket</name>
    <name type="synonym">Wasp</name>
    <dbReference type="NCBI Taxonomy" id="30214"/>
    <lineage>
        <taxon>Eukaryota</taxon>
        <taxon>Metazoa</taxon>
        <taxon>Ecdysozoa</taxon>
        <taxon>Arthropoda</taxon>
        <taxon>Hexapoda</taxon>
        <taxon>Insecta</taxon>
        <taxon>Pterygota</taxon>
        <taxon>Neoptera</taxon>
        <taxon>Endopterygota</taxon>
        <taxon>Hymenoptera</taxon>
        <taxon>Apocrita</taxon>
        <taxon>Aculeata</taxon>
        <taxon>Vespoidea</taxon>
        <taxon>Vespidae</taxon>
        <taxon>Vespinae</taxon>
        <taxon>Vespula</taxon>
    </lineage>
</organism>
<feature type="compositionally biased region" description="Acidic residues" evidence="1">
    <location>
        <begin position="19"/>
        <end position="46"/>
    </location>
</feature>
<feature type="region of interest" description="Disordered" evidence="1">
    <location>
        <begin position="1"/>
        <end position="61"/>
    </location>
</feature>
<proteinExistence type="predicted"/>
<dbReference type="Proteomes" id="UP001607302">
    <property type="component" value="Unassembled WGS sequence"/>
</dbReference>
<sequence length="61" mass="7286">MIITLRDSSTFSLARRMAEEEEEEEEDEEEEEEEEDEEEEEEEEEGTPVREGNMINTRALF</sequence>